<name>A0ABD1S1F7_9LAMI</name>
<proteinExistence type="predicted"/>
<evidence type="ECO:0000256" key="1">
    <source>
        <dbReference type="SAM" id="MobiDB-lite"/>
    </source>
</evidence>
<keyword evidence="3" id="KW-1185">Reference proteome</keyword>
<evidence type="ECO:0000313" key="3">
    <source>
        <dbReference type="Proteomes" id="UP001604277"/>
    </source>
</evidence>
<accession>A0ABD1S1F7</accession>
<feature type="region of interest" description="Disordered" evidence="1">
    <location>
        <begin position="56"/>
        <end position="75"/>
    </location>
</feature>
<organism evidence="2 3">
    <name type="scientific">Forsythia ovata</name>
    <dbReference type="NCBI Taxonomy" id="205694"/>
    <lineage>
        <taxon>Eukaryota</taxon>
        <taxon>Viridiplantae</taxon>
        <taxon>Streptophyta</taxon>
        <taxon>Embryophyta</taxon>
        <taxon>Tracheophyta</taxon>
        <taxon>Spermatophyta</taxon>
        <taxon>Magnoliopsida</taxon>
        <taxon>eudicotyledons</taxon>
        <taxon>Gunneridae</taxon>
        <taxon>Pentapetalae</taxon>
        <taxon>asterids</taxon>
        <taxon>lamiids</taxon>
        <taxon>Lamiales</taxon>
        <taxon>Oleaceae</taxon>
        <taxon>Forsythieae</taxon>
        <taxon>Forsythia</taxon>
    </lineage>
</organism>
<comment type="caution">
    <text evidence="2">The sequence shown here is derived from an EMBL/GenBank/DDBJ whole genome shotgun (WGS) entry which is preliminary data.</text>
</comment>
<dbReference type="EMBL" id="JBFOLJ010000011">
    <property type="protein sequence ID" value="KAL2494554.1"/>
    <property type="molecule type" value="Genomic_DNA"/>
</dbReference>
<dbReference type="AlphaFoldDB" id="A0ABD1S1F7"/>
<sequence>MMNFNCCELSAFTSVNPQTIITVEKHKQWVTAEMAFSRQKWWYQCTKFGANGGIYSEKEDPQRGSPTARVTGGANGGIYSAKEGPLRGRPTARVRVSGGGYGVHRRWLWRSPAVAVGWGIFRAQIGRKTEGERREESKHRNGRFGGVCFGPFLFV</sequence>
<dbReference type="Proteomes" id="UP001604277">
    <property type="component" value="Unassembled WGS sequence"/>
</dbReference>
<gene>
    <name evidence="2" type="ORF">Fot_38311</name>
</gene>
<reference evidence="3" key="1">
    <citation type="submission" date="2024-07" db="EMBL/GenBank/DDBJ databases">
        <title>Two chromosome-level genome assemblies of Korean endemic species Abeliophyllum distichum and Forsythia ovata (Oleaceae).</title>
        <authorList>
            <person name="Jang H."/>
        </authorList>
    </citation>
    <scope>NUCLEOTIDE SEQUENCE [LARGE SCALE GENOMIC DNA]</scope>
</reference>
<evidence type="ECO:0000313" key="2">
    <source>
        <dbReference type="EMBL" id="KAL2494554.1"/>
    </source>
</evidence>
<protein>
    <submittedName>
        <fullName evidence="2">Uncharacterized protein</fullName>
    </submittedName>
</protein>